<dbReference type="SUPFAM" id="SSF48613">
    <property type="entry name" value="Heme oxygenase-like"/>
    <property type="match status" value="1"/>
</dbReference>
<dbReference type="EC" id="3.5.99.2" evidence="2"/>
<dbReference type="InterPro" id="IPR050967">
    <property type="entry name" value="Thiamine_Salvage_TenA"/>
</dbReference>
<reference evidence="2 3" key="1">
    <citation type="submission" date="2015-11" db="EMBL/GenBank/DDBJ databases">
        <title>Genomic analysis of 38 Legionella species identifies large and diverse effector repertoires.</title>
        <authorList>
            <person name="Burstein D."/>
            <person name="Amaro F."/>
            <person name="Zusman T."/>
            <person name="Lifshitz Z."/>
            <person name="Cohen O."/>
            <person name="Gilbert J.A."/>
            <person name="Pupko T."/>
            <person name="Shuman H.A."/>
            <person name="Segal G."/>
        </authorList>
    </citation>
    <scope>NUCLEOTIDE SEQUENCE [LARGE SCALE GENOMIC DNA]</scope>
    <source>
        <strain evidence="2 3">ATCC 700990</strain>
    </source>
</reference>
<protein>
    <submittedName>
        <fullName evidence="2">Thiaminase-2</fullName>
        <ecNumber evidence="2">3.5.99.2</ecNumber>
    </submittedName>
</protein>
<dbReference type="OrthoDB" id="34166at2"/>
<keyword evidence="2" id="KW-0378">Hydrolase</keyword>
<evidence type="ECO:0000259" key="1">
    <source>
        <dbReference type="Pfam" id="PF03070"/>
    </source>
</evidence>
<comment type="caution">
    <text evidence="2">The sequence shown here is derived from an EMBL/GenBank/DDBJ whole genome shotgun (WGS) entry which is preliminary data.</text>
</comment>
<gene>
    <name evidence="2" type="primary">tenA</name>
    <name evidence="2" type="ORF">Ldro_1632</name>
</gene>
<dbReference type="Gene3D" id="1.20.910.10">
    <property type="entry name" value="Heme oxygenase-like"/>
    <property type="match status" value="1"/>
</dbReference>
<dbReference type="EMBL" id="LNXY01000020">
    <property type="protein sequence ID" value="KTC88013.1"/>
    <property type="molecule type" value="Genomic_DNA"/>
</dbReference>
<keyword evidence="3" id="KW-1185">Reference proteome</keyword>
<sequence length="254" mass="29593">MRTRDVRFFSISNFSLKSHQSPVHFTMADILKPSAPLISEIARHPFNLGVKKGNLPTLVFKKYLEQDKRYLQKCAKSLHILSERLHEPNHRQRFRKFSEEIIETEQELHDKYLKKILPYSLFNQCKSNGVEELPVVGEYTSYLLRQAEKEPVAEAVASHLACFYVYMKLGENINVVHGLSDNRYLEWIRSYSSVNFRISTQQMLNIFSELIGPIQCSKSQARISLAFFNAVKFEHDFFDSIYPKNNTSCSLFVL</sequence>
<dbReference type="GO" id="GO:0005829">
    <property type="term" value="C:cytosol"/>
    <property type="evidence" value="ECO:0007669"/>
    <property type="project" value="TreeGrafter"/>
</dbReference>
<accession>A0A0W0SXM1</accession>
<dbReference type="Pfam" id="PF03070">
    <property type="entry name" value="TENA_THI-4"/>
    <property type="match status" value="1"/>
</dbReference>
<dbReference type="InterPro" id="IPR016084">
    <property type="entry name" value="Haem_Oase-like_multi-hlx"/>
</dbReference>
<dbReference type="STRING" id="1212489.Ldro_1632"/>
<evidence type="ECO:0000313" key="2">
    <source>
        <dbReference type="EMBL" id="KTC88013.1"/>
    </source>
</evidence>
<feature type="domain" description="Thiaminase-2/PQQC" evidence="1">
    <location>
        <begin position="36"/>
        <end position="242"/>
    </location>
</feature>
<dbReference type="PANTHER" id="PTHR43198">
    <property type="entry name" value="BIFUNCTIONAL TH2 PROTEIN"/>
    <property type="match status" value="1"/>
</dbReference>
<proteinExistence type="predicted"/>
<dbReference type="AlphaFoldDB" id="A0A0W0SXM1"/>
<dbReference type="PATRIC" id="fig|1212489.4.peg.1724"/>
<organism evidence="2 3">
    <name type="scientific">Legionella drozanskii LLAP-1</name>
    <dbReference type="NCBI Taxonomy" id="1212489"/>
    <lineage>
        <taxon>Bacteria</taxon>
        <taxon>Pseudomonadati</taxon>
        <taxon>Pseudomonadota</taxon>
        <taxon>Gammaproteobacteria</taxon>
        <taxon>Legionellales</taxon>
        <taxon>Legionellaceae</taxon>
        <taxon>Legionella</taxon>
    </lineage>
</organism>
<dbReference type="InterPro" id="IPR004305">
    <property type="entry name" value="Thiaminase-2/PQQC"/>
</dbReference>
<dbReference type="PANTHER" id="PTHR43198:SF2">
    <property type="entry name" value="SI:CH1073-67J19.1-RELATED"/>
    <property type="match status" value="1"/>
</dbReference>
<evidence type="ECO:0000313" key="3">
    <source>
        <dbReference type="Proteomes" id="UP000054736"/>
    </source>
</evidence>
<dbReference type="GO" id="GO:0050334">
    <property type="term" value="F:thiaminase activity"/>
    <property type="evidence" value="ECO:0007669"/>
    <property type="project" value="UniProtKB-EC"/>
</dbReference>
<dbReference type="CDD" id="cd19365">
    <property type="entry name" value="TenA_C-like"/>
    <property type="match status" value="1"/>
</dbReference>
<dbReference type="RefSeq" id="WP_058495910.1">
    <property type="nucleotide sequence ID" value="NZ_CAAAIU010000002.1"/>
</dbReference>
<dbReference type="Proteomes" id="UP000054736">
    <property type="component" value="Unassembled WGS sequence"/>
</dbReference>
<name>A0A0W0SXM1_9GAMM</name>